<feature type="transmembrane region" description="Helical" evidence="6">
    <location>
        <begin position="451"/>
        <end position="469"/>
    </location>
</feature>
<feature type="transmembrane region" description="Helical" evidence="6">
    <location>
        <begin position="35"/>
        <end position="55"/>
    </location>
</feature>
<keyword evidence="5 6" id="KW-0472">Membrane</keyword>
<organism evidence="7 8">
    <name type="scientific">Sphingomonas piscis</name>
    <dbReference type="NCBI Taxonomy" id="2714943"/>
    <lineage>
        <taxon>Bacteria</taxon>
        <taxon>Pseudomonadati</taxon>
        <taxon>Pseudomonadota</taxon>
        <taxon>Alphaproteobacteria</taxon>
        <taxon>Sphingomonadales</taxon>
        <taxon>Sphingomonadaceae</taxon>
        <taxon>Sphingomonas</taxon>
    </lineage>
</organism>
<feature type="transmembrane region" description="Helical" evidence="6">
    <location>
        <begin position="290"/>
        <end position="308"/>
    </location>
</feature>
<feature type="transmembrane region" description="Helical" evidence="6">
    <location>
        <begin position="89"/>
        <end position="107"/>
    </location>
</feature>
<feature type="transmembrane region" description="Helical" evidence="6">
    <location>
        <begin position="169"/>
        <end position="187"/>
    </location>
</feature>
<dbReference type="PANTHER" id="PTHR19432">
    <property type="entry name" value="SUGAR TRANSPORTER"/>
    <property type="match status" value="1"/>
</dbReference>
<dbReference type="KEGG" id="spii:G7077_03810"/>
<sequence length="482" mass="50480">MCCGLFGVQIVWGLQNVNTSRIFQTLGADVAELPMLWIAGPIAGLIVQPIIGQWSDRTRGPLGRRRPFLLAGAFLTALSLLLMPNVTSVWTASAGLWLLTISINVVMEPFRALLADVLPEEQRDAGFAMQVLFIGSGAVFASLLPWIFGNWLGWSGGSSPDGLPPSVHAAFYTGAAGVLLTVLWSVVATREPPAPAEVASAGVLSKPDNARQLARRGGVWVLLAAGGTASVAVLDLHREGYLLCGVIAAYGVIQLLAAWPSIRFASQAGAVATAIITMPRVMRRLAWTQFATWFGLFAMWVYLVPAVANLHYGAPVAGSARYNEAADAVGILFAAYNGCAALFALLLPAIVGVLGRRGSHALCLAVGALGFAGIGAVDDPGLLWLPTAAIGCAWGSVLSTPYAMVASAVPPERVGVYMGIHNMFLVLPQLAAAAVLGPMIGNLFGDDPTRALDIAAAAFLIAAVLTFLIPRESDPLAPDLHM</sequence>
<feature type="transmembrane region" description="Helical" evidence="6">
    <location>
        <begin position="127"/>
        <end position="149"/>
    </location>
</feature>
<keyword evidence="2" id="KW-0813">Transport</keyword>
<accession>A0A6G7YT44</accession>
<reference evidence="7 8" key="1">
    <citation type="submission" date="2020-03" db="EMBL/GenBank/DDBJ databases">
        <title>Sphingomonas sp. nov., isolated from fish.</title>
        <authorList>
            <person name="Hyun D.-W."/>
            <person name="Bae J.-W."/>
        </authorList>
    </citation>
    <scope>NUCLEOTIDE SEQUENCE [LARGE SCALE GENOMIC DNA]</scope>
    <source>
        <strain evidence="7 8">HDW15B</strain>
    </source>
</reference>
<name>A0A6G7YT44_9SPHN</name>
<dbReference type="EMBL" id="CP049869">
    <property type="protein sequence ID" value="QIK79915.1"/>
    <property type="molecule type" value="Genomic_DNA"/>
</dbReference>
<evidence type="ECO:0000256" key="6">
    <source>
        <dbReference type="SAM" id="Phobius"/>
    </source>
</evidence>
<evidence type="ECO:0000313" key="8">
    <source>
        <dbReference type="Proteomes" id="UP000503222"/>
    </source>
</evidence>
<feature type="transmembrane region" description="Helical" evidence="6">
    <location>
        <begin position="383"/>
        <end position="403"/>
    </location>
</feature>
<dbReference type="InterPro" id="IPR036259">
    <property type="entry name" value="MFS_trans_sf"/>
</dbReference>
<feature type="transmembrane region" description="Helical" evidence="6">
    <location>
        <begin position="328"/>
        <end position="354"/>
    </location>
</feature>
<dbReference type="Pfam" id="PF07690">
    <property type="entry name" value="MFS_1"/>
    <property type="match status" value="1"/>
</dbReference>
<feature type="transmembrane region" description="Helical" evidence="6">
    <location>
        <begin position="424"/>
        <end position="445"/>
    </location>
</feature>
<dbReference type="AlphaFoldDB" id="A0A6G7YT44"/>
<evidence type="ECO:0000256" key="2">
    <source>
        <dbReference type="ARBA" id="ARBA00022448"/>
    </source>
</evidence>
<dbReference type="GO" id="GO:0016020">
    <property type="term" value="C:membrane"/>
    <property type="evidence" value="ECO:0007669"/>
    <property type="project" value="UniProtKB-SubCell"/>
</dbReference>
<keyword evidence="3 6" id="KW-0812">Transmembrane</keyword>
<evidence type="ECO:0000256" key="5">
    <source>
        <dbReference type="ARBA" id="ARBA00023136"/>
    </source>
</evidence>
<evidence type="ECO:0000313" key="7">
    <source>
        <dbReference type="EMBL" id="QIK79915.1"/>
    </source>
</evidence>
<keyword evidence="4 6" id="KW-1133">Transmembrane helix</keyword>
<dbReference type="Proteomes" id="UP000503222">
    <property type="component" value="Chromosome"/>
</dbReference>
<protein>
    <submittedName>
        <fullName evidence="7">SLC45 family MFS transporter</fullName>
    </submittedName>
</protein>
<dbReference type="InterPro" id="IPR011701">
    <property type="entry name" value="MFS"/>
</dbReference>
<feature type="transmembrane region" description="Helical" evidence="6">
    <location>
        <begin position="240"/>
        <end position="259"/>
    </location>
</feature>
<evidence type="ECO:0000256" key="1">
    <source>
        <dbReference type="ARBA" id="ARBA00004141"/>
    </source>
</evidence>
<evidence type="ECO:0000256" key="3">
    <source>
        <dbReference type="ARBA" id="ARBA00022692"/>
    </source>
</evidence>
<feature type="transmembrane region" description="Helical" evidence="6">
    <location>
        <begin position="217"/>
        <end position="234"/>
    </location>
</feature>
<proteinExistence type="predicted"/>
<evidence type="ECO:0000256" key="4">
    <source>
        <dbReference type="ARBA" id="ARBA00022989"/>
    </source>
</evidence>
<feature type="transmembrane region" description="Helical" evidence="6">
    <location>
        <begin position="67"/>
        <end position="83"/>
    </location>
</feature>
<dbReference type="PANTHER" id="PTHR19432:SF35">
    <property type="entry name" value="SOLUTE CARRIER FAMILY 45 MEMBER 3 ISOFORM X1"/>
    <property type="match status" value="1"/>
</dbReference>
<dbReference type="Gene3D" id="1.20.1250.20">
    <property type="entry name" value="MFS general substrate transporter like domains"/>
    <property type="match status" value="2"/>
</dbReference>
<comment type="subcellular location">
    <subcellularLocation>
        <location evidence="1">Membrane</location>
        <topology evidence="1">Multi-pass membrane protein</topology>
    </subcellularLocation>
</comment>
<dbReference type="GO" id="GO:0022857">
    <property type="term" value="F:transmembrane transporter activity"/>
    <property type="evidence" value="ECO:0007669"/>
    <property type="project" value="InterPro"/>
</dbReference>
<feature type="transmembrane region" description="Helical" evidence="6">
    <location>
        <begin position="361"/>
        <end position="377"/>
    </location>
</feature>
<gene>
    <name evidence="7" type="ORF">G7077_03810</name>
</gene>
<keyword evidence="8" id="KW-1185">Reference proteome</keyword>
<dbReference type="SUPFAM" id="SSF103473">
    <property type="entry name" value="MFS general substrate transporter"/>
    <property type="match status" value="1"/>
</dbReference>